<organism evidence="4 5">
    <name type="scientific">Thyridium curvatum</name>
    <dbReference type="NCBI Taxonomy" id="1093900"/>
    <lineage>
        <taxon>Eukaryota</taxon>
        <taxon>Fungi</taxon>
        <taxon>Dikarya</taxon>
        <taxon>Ascomycota</taxon>
        <taxon>Pezizomycotina</taxon>
        <taxon>Sordariomycetes</taxon>
        <taxon>Sordariomycetidae</taxon>
        <taxon>Thyridiales</taxon>
        <taxon>Thyridiaceae</taxon>
        <taxon>Thyridium</taxon>
    </lineage>
</organism>
<dbReference type="RefSeq" id="XP_030997903.1">
    <property type="nucleotide sequence ID" value="XM_031138571.1"/>
</dbReference>
<dbReference type="STRING" id="1093900.A0A507B1N4"/>
<dbReference type="InterPro" id="IPR029675">
    <property type="entry name" value="PGAP4"/>
</dbReference>
<evidence type="ECO:0000313" key="4">
    <source>
        <dbReference type="EMBL" id="TPX16192.1"/>
    </source>
</evidence>
<dbReference type="GO" id="GO:0016757">
    <property type="term" value="F:glycosyltransferase activity"/>
    <property type="evidence" value="ECO:0007669"/>
    <property type="project" value="InterPro"/>
</dbReference>
<keyword evidence="2" id="KW-0472">Membrane</keyword>
<feature type="chain" id="PRO_5021380422" description="Glycosyltransferase" evidence="3">
    <location>
        <begin position="22"/>
        <end position="475"/>
    </location>
</feature>
<dbReference type="CDD" id="cd22189">
    <property type="entry name" value="PGAP4-like_fungal"/>
    <property type="match status" value="1"/>
</dbReference>
<keyword evidence="5" id="KW-1185">Reference proteome</keyword>
<feature type="signal peptide" evidence="3">
    <location>
        <begin position="1"/>
        <end position="21"/>
    </location>
</feature>
<dbReference type="AlphaFoldDB" id="A0A507B1N4"/>
<dbReference type="EMBL" id="SKBQ01000019">
    <property type="protein sequence ID" value="TPX16192.1"/>
    <property type="molecule type" value="Genomic_DNA"/>
</dbReference>
<accession>A0A507B1N4</accession>
<dbReference type="GO" id="GO:0006506">
    <property type="term" value="P:GPI anchor biosynthetic process"/>
    <property type="evidence" value="ECO:0007669"/>
    <property type="project" value="InterPro"/>
</dbReference>
<evidence type="ECO:0000256" key="3">
    <source>
        <dbReference type="SAM" id="SignalP"/>
    </source>
</evidence>
<keyword evidence="3" id="KW-0732">Signal</keyword>
<dbReference type="Proteomes" id="UP000319257">
    <property type="component" value="Unassembled WGS sequence"/>
</dbReference>
<sequence length="475" mass="52768">MRASHLNVAFWLLWLALFAFCFFNSYDDPSSLFYNQDKAYTPRFSAVRAREGDEFVRNLLLPDGQRQPNPNGLDADRRPPAELDALRPGPGAPLLCVGIPSINRTTEAFLAHTLATLADNLSPHERAAVRIAVLLADRRPQAHFAYGQPWLAALADEVLVYAGDDKDNSTAELLLPGGSGGKYRAVPWDVRGGGEDNRRGTGRVENMRMDHSVLVETCRRSGAPFFALVEDDVVTSRDWFRRLGAGLPEVDRRARSGRDDDGGGRDWVYLRLFYSEIFMGWNSEEWLTYMETIFLVYAVVLLVFLEVRKRLFKGPPPGSSSSARAPPAPGGGSLAAARSLHSGFLAALVFGLWVPALIALYFLAGRISVNRLMATVTPWGGRGGSGGVREMPRYGCCAQGLVFPERHLEGFQRLLRDPPYDFAGDQILEGWAGRMGLSKWALEPSVMQHVGLKESSEGPRRAEVWNFSFERQHKR</sequence>
<dbReference type="PANTHER" id="PTHR31410">
    <property type="entry name" value="TRANSMEMBRANE PROTEIN 246"/>
    <property type="match status" value="1"/>
</dbReference>
<proteinExistence type="predicted"/>
<dbReference type="InParanoid" id="A0A507B1N4"/>
<dbReference type="PANTHER" id="PTHR31410:SF1">
    <property type="entry name" value="POST-GPI ATTACHMENT TO PROTEINS FACTOR 4"/>
    <property type="match status" value="1"/>
</dbReference>
<keyword evidence="2" id="KW-0812">Transmembrane</keyword>
<keyword evidence="2" id="KW-1133">Transmembrane helix</keyword>
<evidence type="ECO:0000313" key="5">
    <source>
        <dbReference type="Proteomes" id="UP000319257"/>
    </source>
</evidence>
<feature type="region of interest" description="Disordered" evidence="1">
    <location>
        <begin position="61"/>
        <end position="82"/>
    </location>
</feature>
<evidence type="ECO:0000256" key="1">
    <source>
        <dbReference type="SAM" id="MobiDB-lite"/>
    </source>
</evidence>
<reference evidence="4 5" key="1">
    <citation type="submission" date="2019-06" db="EMBL/GenBank/DDBJ databases">
        <title>Draft genome sequence of the filamentous fungus Phialemoniopsis curvata isolated from diesel fuel.</title>
        <authorList>
            <person name="Varaljay V.A."/>
            <person name="Lyon W.J."/>
            <person name="Crouch A.L."/>
            <person name="Drake C.E."/>
            <person name="Hollomon J.M."/>
            <person name="Nadeau L.J."/>
            <person name="Nunn H.S."/>
            <person name="Stevenson B.S."/>
            <person name="Bojanowski C.L."/>
            <person name="Crookes-Goodson W.J."/>
        </authorList>
    </citation>
    <scope>NUCLEOTIDE SEQUENCE [LARGE SCALE GENOMIC DNA]</scope>
    <source>
        <strain evidence="4 5">D216</strain>
    </source>
</reference>
<dbReference type="GeneID" id="41971634"/>
<protein>
    <recommendedName>
        <fullName evidence="6">Glycosyltransferase</fullName>
    </recommendedName>
</protein>
<dbReference type="OrthoDB" id="2016523at2759"/>
<feature type="transmembrane region" description="Helical" evidence="2">
    <location>
        <begin position="344"/>
        <end position="364"/>
    </location>
</feature>
<gene>
    <name evidence="4" type="ORF">E0L32_004187</name>
</gene>
<evidence type="ECO:0008006" key="6">
    <source>
        <dbReference type="Google" id="ProtNLM"/>
    </source>
</evidence>
<name>A0A507B1N4_9PEZI</name>
<evidence type="ECO:0000256" key="2">
    <source>
        <dbReference type="SAM" id="Phobius"/>
    </source>
</evidence>
<dbReference type="GO" id="GO:0000139">
    <property type="term" value="C:Golgi membrane"/>
    <property type="evidence" value="ECO:0007669"/>
    <property type="project" value="InterPro"/>
</dbReference>
<comment type="caution">
    <text evidence="4">The sequence shown here is derived from an EMBL/GenBank/DDBJ whole genome shotgun (WGS) entry which is preliminary data.</text>
</comment>
<feature type="transmembrane region" description="Helical" evidence="2">
    <location>
        <begin position="286"/>
        <end position="305"/>
    </location>
</feature>